<dbReference type="Proteomes" id="UP001608902">
    <property type="component" value="Unassembled WGS sequence"/>
</dbReference>
<dbReference type="PANTHER" id="PTHR43667:SF2">
    <property type="entry name" value="FATTY ACID C-METHYL TRANSFERASE"/>
    <property type="match status" value="1"/>
</dbReference>
<comment type="caution">
    <text evidence="1">The sequence shown here is derived from an EMBL/GenBank/DDBJ whole genome shotgun (WGS) entry which is preliminary data.</text>
</comment>
<organism evidence="1 2">
    <name type="scientific">Gnathostoma spinigerum</name>
    <dbReference type="NCBI Taxonomy" id="75299"/>
    <lineage>
        <taxon>Eukaryota</taxon>
        <taxon>Metazoa</taxon>
        <taxon>Ecdysozoa</taxon>
        <taxon>Nematoda</taxon>
        <taxon>Chromadorea</taxon>
        <taxon>Rhabditida</taxon>
        <taxon>Spirurina</taxon>
        <taxon>Gnathostomatomorpha</taxon>
        <taxon>Gnathostomatoidea</taxon>
        <taxon>Gnathostomatidae</taxon>
        <taxon>Gnathostoma</taxon>
    </lineage>
</organism>
<dbReference type="AlphaFoldDB" id="A0ABD6ES57"/>
<evidence type="ECO:0000313" key="1">
    <source>
        <dbReference type="EMBL" id="MFH4979387.1"/>
    </source>
</evidence>
<dbReference type="CDD" id="cd02440">
    <property type="entry name" value="AdoMet_MTases"/>
    <property type="match status" value="1"/>
</dbReference>
<accession>A0ABD6ES57</accession>
<name>A0ABD6ES57_9BILA</name>
<evidence type="ECO:0000313" key="2">
    <source>
        <dbReference type="Proteomes" id="UP001608902"/>
    </source>
</evidence>
<gene>
    <name evidence="1" type="ORF">AB6A40_006096</name>
</gene>
<dbReference type="Pfam" id="PF02353">
    <property type="entry name" value="CMAS"/>
    <property type="match status" value="1"/>
</dbReference>
<dbReference type="InterPro" id="IPR029063">
    <property type="entry name" value="SAM-dependent_MTases_sf"/>
</dbReference>
<proteinExistence type="predicted"/>
<keyword evidence="2" id="KW-1185">Reference proteome</keyword>
<dbReference type="SUPFAM" id="SSF53335">
    <property type="entry name" value="S-adenosyl-L-methionine-dependent methyltransferases"/>
    <property type="match status" value="1"/>
</dbReference>
<reference evidence="1 2" key="1">
    <citation type="submission" date="2024-08" db="EMBL/GenBank/DDBJ databases">
        <title>Gnathostoma spinigerum genome.</title>
        <authorList>
            <person name="Gonzalez-Bertolin B."/>
            <person name="Monzon S."/>
            <person name="Zaballos A."/>
            <person name="Jimenez P."/>
            <person name="Dekumyoy P."/>
            <person name="Varona S."/>
            <person name="Cuesta I."/>
            <person name="Sumanam S."/>
            <person name="Adisakwattana P."/>
            <person name="Gasser R.B."/>
            <person name="Hernandez-Gonzalez A."/>
            <person name="Young N.D."/>
            <person name="Perteguer M.J."/>
        </authorList>
    </citation>
    <scope>NUCLEOTIDE SEQUENCE [LARGE SCALE GENOMIC DNA]</scope>
    <source>
        <strain evidence="1">AL3</strain>
        <tissue evidence="1">Liver</tissue>
    </source>
</reference>
<evidence type="ECO:0008006" key="3">
    <source>
        <dbReference type="Google" id="ProtNLM"/>
    </source>
</evidence>
<dbReference type="EMBL" id="JBGFUD010004132">
    <property type="protein sequence ID" value="MFH4979387.1"/>
    <property type="molecule type" value="Genomic_DNA"/>
</dbReference>
<protein>
    <recommendedName>
        <fullName evidence="3">Cyclopropane-fatty-acyl-phospholipid synthase</fullName>
    </recommendedName>
</protein>
<dbReference type="InterPro" id="IPR050723">
    <property type="entry name" value="CFA/CMAS"/>
</dbReference>
<dbReference type="PANTHER" id="PTHR43667">
    <property type="entry name" value="CYCLOPROPANE-FATTY-ACYL-PHOSPHOLIPID SYNTHASE"/>
    <property type="match status" value="1"/>
</dbReference>
<dbReference type="Gene3D" id="3.40.50.150">
    <property type="entry name" value="Vaccinia Virus protein VP39"/>
    <property type="match status" value="1"/>
</dbReference>
<sequence>MLEDMNIQPNDRILEIGCGWGECAIRAVERYGCQWTALTLSPAQYSFTKERIRQHGLEDKIQLKLLDYRWENCLHVGRNSLEKIDCNGTSFSPINGLTKKKEVENGVGNNRRRAEYLNI</sequence>